<name>A0AAU9LEN3_9ASTR</name>
<dbReference type="EMBL" id="CAKMRJ010000001">
    <property type="protein sequence ID" value="CAH1412490.1"/>
    <property type="molecule type" value="Genomic_DNA"/>
</dbReference>
<sequence>MVVPYVGSEIATKFGYTYPFSNQTMDQRPHPIVAFDFPRVPLSFGRIRSIARLPLFSFVASIGMDHIPYPIRQINQGKYKYTWWFILRTRNAT</sequence>
<accession>A0AAU9LEN3</accession>
<organism evidence="1 2">
    <name type="scientific">Lactuca virosa</name>
    <dbReference type="NCBI Taxonomy" id="75947"/>
    <lineage>
        <taxon>Eukaryota</taxon>
        <taxon>Viridiplantae</taxon>
        <taxon>Streptophyta</taxon>
        <taxon>Embryophyta</taxon>
        <taxon>Tracheophyta</taxon>
        <taxon>Spermatophyta</taxon>
        <taxon>Magnoliopsida</taxon>
        <taxon>eudicotyledons</taxon>
        <taxon>Gunneridae</taxon>
        <taxon>Pentapetalae</taxon>
        <taxon>asterids</taxon>
        <taxon>campanulids</taxon>
        <taxon>Asterales</taxon>
        <taxon>Asteraceae</taxon>
        <taxon>Cichorioideae</taxon>
        <taxon>Cichorieae</taxon>
        <taxon>Lactucinae</taxon>
        <taxon>Lactuca</taxon>
    </lineage>
</organism>
<gene>
    <name evidence="1" type="ORF">LVIROSA_LOCUS502</name>
</gene>
<protein>
    <submittedName>
        <fullName evidence="1">Uncharacterized protein</fullName>
    </submittedName>
</protein>
<evidence type="ECO:0000313" key="2">
    <source>
        <dbReference type="Proteomes" id="UP001157418"/>
    </source>
</evidence>
<reference evidence="1 2" key="1">
    <citation type="submission" date="2022-01" db="EMBL/GenBank/DDBJ databases">
        <authorList>
            <person name="Xiong W."/>
            <person name="Schranz E."/>
        </authorList>
    </citation>
    <scope>NUCLEOTIDE SEQUENCE [LARGE SCALE GENOMIC DNA]</scope>
</reference>
<proteinExistence type="predicted"/>
<keyword evidence="2" id="KW-1185">Reference proteome</keyword>
<comment type="caution">
    <text evidence="1">The sequence shown here is derived from an EMBL/GenBank/DDBJ whole genome shotgun (WGS) entry which is preliminary data.</text>
</comment>
<dbReference type="AlphaFoldDB" id="A0AAU9LEN3"/>
<evidence type="ECO:0000313" key="1">
    <source>
        <dbReference type="EMBL" id="CAH1412490.1"/>
    </source>
</evidence>
<dbReference type="Proteomes" id="UP001157418">
    <property type="component" value="Unassembled WGS sequence"/>
</dbReference>